<evidence type="ECO:0000256" key="2">
    <source>
        <dbReference type="SAM" id="MobiDB-lite"/>
    </source>
</evidence>
<dbReference type="AlphaFoldDB" id="A0A0U2XCW5"/>
<dbReference type="RefSeq" id="WP_208929869.1">
    <property type="nucleotide sequence ID" value="NZ_CP013655.1"/>
</dbReference>
<feature type="compositionally biased region" description="Polar residues" evidence="2">
    <location>
        <begin position="224"/>
        <end position="235"/>
    </location>
</feature>
<sequence length="412" mass="47754">MNEAEQNTQKQGRKIIKKYILHQKVNPRLLGVELFNKHLDTPNEAYLSCKLIFKKDVRSLMELEQITKRVYETWTEKNNELVIKKINVFTSTAYIVLTFTIGFYEEAHVKHLQELKECAKEIIETYDDVIKQEKEEEYKRKEAEINGALEKFSQLTKKMELLEDRLVKNESIVLDSGELLKTELIKVSKTIKEQMSQVDYKMTDSQSDSKNKKQAVLETKTDPVKTTQVSKQVTSQKKTQVHKFVLNRQTKGSNPIKTKKRSSIQSSKKKLIEEKSIKKVGLTGTASKLEMEVLTHFTKGQELHGKKMIPKKKFLVLKAKIEFIDYLWMLLELEGKEEIVIAGRLSCRELIEELGPLMETVEKVAAGPTLFNYWVYCSQEMLVKLEGYAALKDFLSNSLRLSNNTLVNEVRY</sequence>
<feature type="region of interest" description="Disordered" evidence="2">
    <location>
        <begin position="201"/>
        <end position="235"/>
    </location>
</feature>
<evidence type="ECO:0000313" key="3">
    <source>
        <dbReference type="EMBL" id="ALS36641.1"/>
    </source>
</evidence>
<keyword evidence="1" id="KW-0175">Coiled coil</keyword>
<accession>A0A0U2XCW5</accession>
<proteinExistence type="predicted"/>
<dbReference type="EMBL" id="CP013655">
    <property type="protein sequence ID" value="ALS36641.1"/>
    <property type="molecule type" value="Genomic_DNA"/>
</dbReference>
<evidence type="ECO:0000256" key="1">
    <source>
        <dbReference type="SAM" id="Coils"/>
    </source>
</evidence>
<keyword evidence="4" id="KW-1185">Reference proteome</keyword>
<name>A0A0U2XCW5_9ENTE</name>
<dbReference type="STRING" id="118060.ATZ35_05530"/>
<evidence type="ECO:0000313" key="4">
    <source>
        <dbReference type="Proteomes" id="UP000067523"/>
    </source>
</evidence>
<organism evidence="3 4">
    <name type="scientific">Enterococcus rotai</name>
    <dbReference type="NCBI Taxonomy" id="118060"/>
    <lineage>
        <taxon>Bacteria</taxon>
        <taxon>Bacillati</taxon>
        <taxon>Bacillota</taxon>
        <taxon>Bacilli</taxon>
        <taxon>Lactobacillales</taxon>
        <taxon>Enterococcaceae</taxon>
        <taxon>Enterococcus</taxon>
    </lineage>
</organism>
<dbReference type="Proteomes" id="UP000067523">
    <property type="component" value="Chromosome"/>
</dbReference>
<gene>
    <name evidence="3" type="ORF">ATZ35_05530</name>
</gene>
<protein>
    <submittedName>
        <fullName evidence="3">Uncharacterized protein</fullName>
    </submittedName>
</protein>
<dbReference type="KEGG" id="erx:ATZ35_05530"/>
<reference evidence="4" key="1">
    <citation type="submission" date="2015-12" db="EMBL/GenBank/DDBJ databases">
        <authorList>
            <person name="Lauer A."/>
            <person name="Humrighouse B."/>
            <person name="Loparev V."/>
            <person name="Shewmaker P.L."/>
            <person name="Whitney A.M."/>
            <person name="McLaughlin R.W."/>
        </authorList>
    </citation>
    <scope>NUCLEOTIDE SEQUENCE [LARGE SCALE GENOMIC DNA]</scope>
    <source>
        <strain evidence="4">LMG 26678</strain>
    </source>
</reference>
<feature type="coiled-coil region" evidence="1">
    <location>
        <begin position="116"/>
        <end position="165"/>
    </location>
</feature>